<feature type="domain" description="Rhodanese" evidence="2">
    <location>
        <begin position="15"/>
        <end position="131"/>
    </location>
</feature>
<protein>
    <submittedName>
        <fullName evidence="3">tRNA 2-selenouridine synthase</fullName>
    </submittedName>
</protein>
<dbReference type="SUPFAM" id="SSF52540">
    <property type="entry name" value="P-loop containing nucleoside triphosphate hydrolases"/>
    <property type="match status" value="1"/>
</dbReference>
<evidence type="ECO:0000256" key="1">
    <source>
        <dbReference type="ARBA" id="ARBA00023266"/>
    </source>
</evidence>
<dbReference type="NCBIfam" id="TIGR03167">
    <property type="entry name" value="tRNA_sel_U_synt"/>
    <property type="match status" value="1"/>
</dbReference>
<dbReference type="Pfam" id="PF00581">
    <property type="entry name" value="Rhodanese"/>
    <property type="match status" value="1"/>
</dbReference>
<dbReference type="Gene3D" id="3.40.250.10">
    <property type="entry name" value="Rhodanese-like domain"/>
    <property type="match status" value="1"/>
</dbReference>
<dbReference type="InterPro" id="IPR017582">
    <property type="entry name" value="SelU"/>
</dbReference>
<keyword evidence="4" id="KW-1185">Reference proteome</keyword>
<dbReference type="SMART" id="SM00450">
    <property type="entry name" value="RHOD"/>
    <property type="match status" value="1"/>
</dbReference>
<dbReference type="InterPro" id="IPR027417">
    <property type="entry name" value="P-loop_NTPase"/>
</dbReference>
<dbReference type="Pfam" id="PF26341">
    <property type="entry name" value="AAA_SelU"/>
    <property type="match status" value="1"/>
</dbReference>
<dbReference type="EMBL" id="SMAN01000002">
    <property type="protein sequence ID" value="TCT26303.1"/>
    <property type="molecule type" value="Genomic_DNA"/>
</dbReference>
<keyword evidence="1" id="KW-0711">Selenium</keyword>
<dbReference type="GO" id="GO:0043828">
    <property type="term" value="F:tRNA 2-selenouridine synthase activity"/>
    <property type="evidence" value="ECO:0007669"/>
    <property type="project" value="InterPro"/>
</dbReference>
<proteinExistence type="predicted"/>
<organism evidence="3 4">
    <name type="scientific">Melghiribacillus thermohalophilus</name>
    <dbReference type="NCBI Taxonomy" id="1324956"/>
    <lineage>
        <taxon>Bacteria</taxon>
        <taxon>Bacillati</taxon>
        <taxon>Bacillota</taxon>
        <taxon>Bacilli</taxon>
        <taxon>Bacillales</taxon>
        <taxon>Bacillaceae</taxon>
        <taxon>Melghiribacillus</taxon>
    </lineage>
</organism>
<dbReference type="PROSITE" id="PS50206">
    <property type="entry name" value="RHODANESE_3"/>
    <property type="match status" value="1"/>
</dbReference>
<dbReference type="NCBIfam" id="NF008750">
    <property type="entry name" value="PRK11784.1-2"/>
    <property type="match status" value="1"/>
</dbReference>
<dbReference type="Proteomes" id="UP000294650">
    <property type="component" value="Unassembled WGS sequence"/>
</dbReference>
<dbReference type="OrthoDB" id="9808735at2"/>
<reference evidence="3 4" key="1">
    <citation type="submission" date="2019-03" db="EMBL/GenBank/DDBJ databases">
        <title>Genomic Encyclopedia of Type Strains, Phase IV (KMG-IV): sequencing the most valuable type-strain genomes for metagenomic binning, comparative biology and taxonomic classification.</title>
        <authorList>
            <person name="Goeker M."/>
        </authorList>
    </citation>
    <scope>NUCLEOTIDE SEQUENCE [LARGE SCALE GENOMIC DNA]</scope>
    <source>
        <strain evidence="3 4">DSM 25894</strain>
    </source>
</reference>
<comment type="caution">
    <text evidence="3">The sequence shown here is derived from an EMBL/GenBank/DDBJ whole genome shotgun (WGS) entry which is preliminary data.</text>
</comment>
<dbReference type="Gene3D" id="3.40.50.300">
    <property type="entry name" value="P-loop containing nucleotide triphosphate hydrolases"/>
    <property type="match status" value="1"/>
</dbReference>
<accession>A0A4R3NGA8</accession>
<evidence type="ECO:0000313" key="3">
    <source>
        <dbReference type="EMBL" id="TCT26303.1"/>
    </source>
</evidence>
<name>A0A4R3NGA8_9BACI</name>
<dbReference type="InterPro" id="IPR001763">
    <property type="entry name" value="Rhodanese-like_dom"/>
</dbReference>
<dbReference type="NCBIfam" id="NF008752">
    <property type="entry name" value="PRK11784.1-4"/>
    <property type="match status" value="1"/>
</dbReference>
<dbReference type="RefSeq" id="WP_132370677.1">
    <property type="nucleotide sequence ID" value="NZ_SMAN01000002.1"/>
</dbReference>
<evidence type="ECO:0000313" key="4">
    <source>
        <dbReference type="Proteomes" id="UP000294650"/>
    </source>
</evidence>
<dbReference type="InterPro" id="IPR036873">
    <property type="entry name" value="Rhodanese-like_dom_sf"/>
</dbReference>
<dbReference type="AlphaFoldDB" id="A0A4R3NGA8"/>
<evidence type="ECO:0000259" key="2">
    <source>
        <dbReference type="PROSITE" id="PS50206"/>
    </source>
</evidence>
<dbReference type="PANTHER" id="PTHR30401">
    <property type="entry name" value="TRNA 2-SELENOURIDINE SYNTHASE"/>
    <property type="match status" value="1"/>
</dbReference>
<sequence>MYQDIEVDELFSGKEKETVTMIDVRSPSEFQEGRIPGSINIPVFDDQERAEVGTIYKQDSPEAARERGVEIFSEKLPAFLKAFQAIDGQKVVYCWRGGMRSKAAATVVDLMGMTIHRLKGGYRAYRKWVVHTLDELNLTPAFFVLNGNTGTGKTAILHRLKEEGYPVIDLEGMANHRGSIFGHIGQEPHNQKTFDSLLVHDLLTYQDSPFIVIEGESKRIGKVVLPSFLIEKKEQGMQLFIELPVEERVKNILDDYQPWNREEAYLQAYERIKRRIHTPVAKDIEANLKAGKFEQAIEQLLAYYYDPRYQHAAAQYEEGQKIVIKARDVDDAVHQVKQVLPAYHPNLRGKRL</sequence>
<dbReference type="SUPFAM" id="SSF52821">
    <property type="entry name" value="Rhodanese/Cell cycle control phosphatase"/>
    <property type="match status" value="1"/>
</dbReference>
<dbReference type="GO" id="GO:0002098">
    <property type="term" value="P:tRNA wobble uridine modification"/>
    <property type="evidence" value="ECO:0007669"/>
    <property type="project" value="InterPro"/>
</dbReference>
<gene>
    <name evidence="3" type="ORF">EDD68_1024</name>
</gene>
<dbReference type="InterPro" id="IPR058840">
    <property type="entry name" value="AAA_SelU"/>
</dbReference>
<dbReference type="PANTHER" id="PTHR30401:SF0">
    <property type="entry name" value="TRNA 2-SELENOURIDINE SYNTHASE"/>
    <property type="match status" value="1"/>
</dbReference>